<reference evidence="1 2" key="1">
    <citation type="submission" date="2019-08" db="EMBL/GenBank/DDBJ databases">
        <title>The genome of the soybean aphid Biotype 1, its phylome, world population structure and adaptation to the North American continent.</title>
        <authorList>
            <person name="Giordano R."/>
            <person name="Donthu R.K."/>
            <person name="Hernandez A.G."/>
            <person name="Wright C.L."/>
            <person name="Zimin A.V."/>
        </authorList>
    </citation>
    <scope>NUCLEOTIDE SEQUENCE [LARGE SCALE GENOMIC DNA]</scope>
    <source>
        <tissue evidence="1">Whole aphids</tissue>
    </source>
</reference>
<evidence type="ECO:0000313" key="1">
    <source>
        <dbReference type="EMBL" id="KAE9530965.1"/>
    </source>
</evidence>
<keyword evidence="2" id="KW-1185">Reference proteome</keyword>
<accession>A0A6G0TEB2</accession>
<dbReference type="AlphaFoldDB" id="A0A6G0TEB2"/>
<proteinExistence type="predicted"/>
<protein>
    <submittedName>
        <fullName evidence="1">Uncharacterized protein</fullName>
    </submittedName>
</protein>
<dbReference type="Proteomes" id="UP000475862">
    <property type="component" value="Unassembled WGS sequence"/>
</dbReference>
<comment type="caution">
    <text evidence="1">The sequence shown here is derived from an EMBL/GenBank/DDBJ whole genome shotgun (WGS) entry which is preliminary data.</text>
</comment>
<sequence length="325" mass="37670">MKKCIADCFNINYPVQFSYKYKSTNFLFCYITGITVQSQDFSIIIILTNSTAIKYKSQLKSIGSAASFERTLIKFRNSLIIHHSKLKIQALLRLDLFPQPCHNIVLLNECPTKKKKSLITNSLHFTTNNKILPVPFPSPFHHNNDNLLILTVLQHTLEQLIYSNTSLHGHSCCFVPLHTPFQPKMSIKQTTLQIDFLYMNCKRTQHTNTRCMHLCHIEVSQQITRFRCQTEMIPTYKCPSTQPCSAARKTICKSITILGCFLKIIISSLYIDWYTSTTFLTNQNLQFHYYNLDCPSPPLTLYVWLQQNNGILMPIEPIHYHQLQP</sequence>
<name>A0A6G0TEB2_APHGL</name>
<organism evidence="1 2">
    <name type="scientific">Aphis glycines</name>
    <name type="common">Soybean aphid</name>
    <dbReference type="NCBI Taxonomy" id="307491"/>
    <lineage>
        <taxon>Eukaryota</taxon>
        <taxon>Metazoa</taxon>
        <taxon>Ecdysozoa</taxon>
        <taxon>Arthropoda</taxon>
        <taxon>Hexapoda</taxon>
        <taxon>Insecta</taxon>
        <taxon>Pterygota</taxon>
        <taxon>Neoptera</taxon>
        <taxon>Paraneoptera</taxon>
        <taxon>Hemiptera</taxon>
        <taxon>Sternorrhyncha</taxon>
        <taxon>Aphidomorpha</taxon>
        <taxon>Aphidoidea</taxon>
        <taxon>Aphididae</taxon>
        <taxon>Aphidini</taxon>
        <taxon>Aphis</taxon>
        <taxon>Aphis</taxon>
    </lineage>
</organism>
<gene>
    <name evidence="1" type="ORF">AGLY_011427</name>
</gene>
<dbReference type="EMBL" id="VYZN01000042">
    <property type="protein sequence ID" value="KAE9530965.1"/>
    <property type="molecule type" value="Genomic_DNA"/>
</dbReference>
<evidence type="ECO:0000313" key="2">
    <source>
        <dbReference type="Proteomes" id="UP000475862"/>
    </source>
</evidence>